<dbReference type="Proteomes" id="UP001172386">
    <property type="component" value="Unassembled WGS sequence"/>
</dbReference>
<reference evidence="1" key="1">
    <citation type="submission" date="2022-10" db="EMBL/GenBank/DDBJ databases">
        <title>Culturing micro-colonial fungi from biological soil crusts in the Mojave desert and describing Neophaeococcomyces mojavensis, and introducing the new genera and species Taxawa tesnikishii.</title>
        <authorList>
            <person name="Kurbessoian T."/>
            <person name="Stajich J.E."/>
        </authorList>
    </citation>
    <scope>NUCLEOTIDE SEQUENCE</scope>
    <source>
        <strain evidence="1">JES_112</strain>
    </source>
</reference>
<organism evidence="1 2">
    <name type="scientific">Neophaeococcomyces mojaviensis</name>
    <dbReference type="NCBI Taxonomy" id="3383035"/>
    <lineage>
        <taxon>Eukaryota</taxon>
        <taxon>Fungi</taxon>
        <taxon>Dikarya</taxon>
        <taxon>Ascomycota</taxon>
        <taxon>Pezizomycotina</taxon>
        <taxon>Eurotiomycetes</taxon>
        <taxon>Chaetothyriomycetidae</taxon>
        <taxon>Chaetothyriales</taxon>
        <taxon>Chaetothyriales incertae sedis</taxon>
        <taxon>Neophaeococcomyces</taxon>
    </lineage>
</organism>
<name>A0ACC3AGF8_9EURO</name>
<keyword evidence="2" id="KW-1185">Reference proteome</keyword>
<accession>A0ACC3AGF8</accession>
<proteinExistence type="predicted"/>
<gene>
    <name evidence="1" type="ORF">H2198_001648</name>
</gene>
<dbReference type="EMBL" id="JAPDRQ010000019">
    <property type="protein sequence ID" value="KAJ9661896.1"/>
    <property type="molecule type" value="Genomic_DNA"/>
</dbReference>
<protein>
    <submittedName>
        <fullName evidence="1">Uncharacterized protein</fullName>
    </submittedName>
</protein>
<evidence type="ECO:0000313" key="2">
    <source>
        <dbReference type="Proteomes" id="UP001172386"/>
    </source>
</evidence>
<evidence type="ECO:0000313" key="1">
    <source>
        <dbReference type="EMBL" id="KAJ9661896.1"/>
    </source>
</evidence>
<sequence length="728" mass="83511">MDKKRKAQLHQEIQQKYPPPPARPDQRLLLSDLPTEICDQIILHAFNNVNRTLKWVLSMRHVNRAINKIISYLLFEKAELRNFRPRQWARPPYPNGHFARLVCDGMYRRITSSQISDQLYLWEMVQVAAALLTSATPIPGCYTTASQGGPPDLVQQSQYIMYRCICESMLCLFEPHWVCQLFEEEPLLSNTTEKNVRRLSCNTGEFWALTGAAYAGDESYIKHRLQVLKSNGDHTRTETDPFAVSAVNNPLRVDVFAHFEYEEQNHNRGEVYASSPDEWTGLEDISLLWRILAIPGNHEEDNLNPLSATFFIALKRGNIVLVSTLLDDFPELLTEPFISHKFGAEGFLEAALAARTDSSLFMLLSRGVKVPTKYRNREMLFKCIRKSIDDASHHIGPQRFYTLKRVIDQWGTWRIADFKNHLLHRAALRNDIDLAEFVFEELGDRAKISRYESPDWSVATDEKTDYLYAAVKSGRIDYLKFVLEKAASFHRGKTRCFYSCDFCTMRRACVTDMIGGVLPMDCAIFELILSNSQDTDLSAIFRHAAETLEPALLNVFARNINLNAYAAPDSKKNGGSDLRVGPYGLRGAIKKLRVDNVKLLMREYDVEMPYQCTLPRISKKDGEQMENFRELKAFLKLYEIKADVEVQYVVTFKRKTKPTADAKGDNSKEATDQFWDLGETSTDGTGLTTRDEKEINRQSFVIGGWDDWASWRSKTALENKTDDDEIFR</sequence>
<comment type="caution">
    <text evidence="1">The sequence shown here is derived from an EMBL/GenBank/DDBJ whole genome shotgun (WGS) entry which is preliminary data.</text>
</comment>